<evidence type="ECO:0000256" key="1">
    <source>
        <dbReference type="SAM" id="MobiDB-lite"/>
    </source>
</evidence>
<gene>
    <name evidence="2" type="ORF">CHLRE_16g661000v5</name>
</gene>
<dbReference type="Proteomes" id="UP000006906">
    <property type="component" value="Chromosome 16"/>
</dbReference>
<dbReference type="GO" id="GO:0019825">
    <property type="term" value="F:oxygen binding"/>
    <property type="evidence" value="ECO:0007669"/>
    <property type="project" value="InterPro"/>
</dbReference>
<dbReference type="GO" id="GO:0008379">
    <property type="term" value="F:thioredoxin peroxidase activity"/>
    <property type="evidence" value="ECO:0000318"/>
    <property type="project" value="GO_Central"/>
</dbReference>
<evidence type="ECO:0000313" key="2">
    <source>
        <dbReference type="EMBL" id="PNW71599.1"/>
    </source>
</evidence>
<dbReference type="KEGG" id="cre:CHLRE_16g661000v5"/>
<dbReference type="GO" id="GO:0034599">
    <property type="term" value="P:cellular response to oxidative stress"/>
    <property type="evidence" value="ECO:0000318"/>
    <property type="project" value="GO_Central"/>
</dbReference>
<protein>
    <submittedName>
        <fullName evidence="2">Uncharacterized protein</fullName>
    </submittedName>
</protein>
<accession>A0A2K3CTJ5</accession>
<keyword evidence="3" id="KW-1185">Reference proteome</keyword>
<reference evidence="2 3" key="1">
    <citation type="journal article" date="2007" name="Science">
        <title>The Chlamydomonas genome reveals the evolution of key animal and plant functions.</title>
        <authorList>
            <person name="Merchant S.S."/>
            <person name="Prochnik S.E."/>
            <person name="Vallon O."/>
            <person name="Harris E.H."/>
            <person name="Karpowicz S.J."/>
            <person name="Witman G.B."/>
            <person name="Terry A."/>
            <person name="Salamov A."/>
            <person name="Fritz-Laylin L.K."/>
            <person name="Marechal-Drouard L."/>
            <person name="Marshall W.F."/>
            <person name="Qu L.H."/>
            <person name="Nelson D.R."/>
            <person name="Sanderfoot A.A."/>
            <person name="Spalding M.H."/>
            <person name="Kapitonov V.V."/>
            <person name="Ren Q."/>
            <person name="Ferris P."/>
            <person name="Lindquist E."/>
            <person name="Shapiro H."/>
            <person name="Lucas S.M."/>
            <person name="Grimwood J."/>
            <person name="Schmutz J."/>
            <person name="Cardol P."/>
            <person name="Cerutti H."/>
            <person name="Chanfreau G."/>
            <person name="Chen C.L."/>
            <person name="Cognat V."/>
            <person name="Croft M.T."/>
            <person name="Dent R."/>
            <person name="Dutcher S."/>
            <person name="Fernandez E."/>
            <person name="Fukuzawa H."/>
            <person name="Gonzalez-Ballester D."/>
            <person name="Gonzalez-Halphen D."/>
            <person name="Hallmann A."/>
            <person name="Hanikenne M."/>
            <person name="Hippler M."/>
            <person name="Inwood W."/>
            <person name="Jabbari K."/>
            <person name="Kalanon M."/>
            <person name="Kuras R."/>
            <person name="Lefebvre P.A."/>
            <person name="Lemaire S.D."/>
            <person name="Lobanov A.V."/>
            <person name="Lohr M."/>
            <person name="Manuell A."/>
            <person name="Meier I."/>
            <person name="Mets L."/>
            <person name="Mittag M."/>
            <person name="Mittelmeier T."/>
            <person name="Moroney J.V."/>
            <person name="Moseley J."/>
            <person name="Napoli C."/>
            <person name="Nedelcu A.M."/>
            <person name="Niyogi K."/>
            <person name="Novoselov S.V."/>
            <person name="Paulsen I.T."/>
            <person name="Pazour G."/>
            <person name="Purton S."/>
            <person name="Ral J.P."/>
            <person name="Riano-Pachon D.M."/>
            <person name="Riekhof W."/>
            <person name="Rymarquis L."/>
            <person name="Schroda M."/>
            <person name="Stern D."/>
            <person name="Umen J."/>
            <person name="Willows R."/>
            <person name="Wilson N."/>
            <person name="Zimmer S.L."/>
            <person name="Allmer J."/>
            <person name="Balk J."/>
            <person name="Bisova K."/>
            <person name="Chen C.J."/>
            <person name="Elias M."/>
            <person name="Gendler K."/>
            <person name="Hauser C."/>
            <person name="Lamb M.R."/>
            <person name="Ledford H."/>
            <person name="Long J.C."/>
            <person name="Minagawa J."/>
            <person name="Page M.D."/>
            <person name="Pan J."/>
            <person name="Pootakham W."/>
            <person name="Roje S."/>
            <person name="Rose A."/>
            <person name="Stahlberg E."/>
            <person name="Terauchi A.M."/>
            <person name="Yang P."/>
            <person name="Ball S."/>
            <person name="Bowler C."/>
            <person name="Dieckmann C.L."/>
            <person name="Gladyshev V.N."/>
            <person name="Green P."/>
            <person name="Jorgensen R."/>
            <person name="Mayfield S."/>
            <person name="Mueller-Roeber B."/>
            <person name="Rajamani S."/>
            <person name="Sayre R.T."/>
            <person name="Brokstein P."/>
            <person name="Dubchak I."/>
            <person name="Goodstein D."/>
            <person name="Hornick L."/>
            <person name="Huang Y.W."/>
            <person name="Jhaveri J."/>
            <person name="Luo Y."/>
            <person name="Martinez D."/>
            <person name="Ngau W.C."/>
            <person name="Otillar B."/>
            <person name="Poliakov A."/>
            <person name="Porter A."/>
            <person name="Szajkowski L."/>
            <person name="Werner G."/>
            <person name="Zhou K."/>
            <person name="Grigoriev I.V."/>
            <person name="Rokhsar D.S."/>
            <person name="Grossman A.R."/>
        </authorList>
    </citation>
    <scope>NUCLEOTIDE SEQUENCE [LARGE SCALE GENOMIC DNA]</scope>
    <source>
        <strain evidence="3">CC-503</strain>
    </source>
</reference>
<dbReference type="GO" id="GO:0005737">
    <property type="term" value="C:cytoplasm"/>
    <property type="evidence" value="ECO:0000318"/>
    <property type="project" value="GO_Central"/>
</dbReference>
<dbReference type="PaxDb" id="3055-EDO99822"/>
<dbReference type="RefSeq" id="XP_001697939.2">
    <property type="nucleotide sequence ID" value="XM_001697887.2"/>
</dbReference>
<dbReference type="SUPFAM" id="SSF46458">
    <property type="entry name" value="Globin-like"/>
    <property type="match status" value="2"/>
</dbReference>
<name>A0A2K3CTJ5_CHLRE</name>
<evidence type="ECO:0000313" key="3">
    <source>
        <dbReference type="Proteomes" id="UP000006906"/>
    </source>
</evidence>
<feature type="compositionally biased region" description="Acidic residues" evidence="1">
    <location>
        <begin position="243"/>
        <end position="255"/>
    </location>
</feature>
<dbReference type="GeneID" id="5723497"/>
<feature type="region of interest" description="Disordered" evidence="1">
    <location>
        <begin position="243"/>
        <end position="277"/>
    </location>
</feature>
<dbReference type="ExpressionAtlas" id="A0A2K3CTJ5">
    <property type="expression patterns" value="baseline"/>
</dbReference>
<dbReference type="GO" id="GO:0045454">
    <property type="term" value="P:cell redox homeostasis"/>
    <property type="evidence" value="ECO:0000318"/>
    <property type="project" value="GO_Central"/>
</dbReference>
<dbReference type="EMBL" id="CM008977">
    <property type="protein sequence ID" value="PNW71599.1"/>
    <property type="molecule type" value="Genomic_DNA"/>
</dbReference>
<dbReference type="AlphaFoldDB" id="A0A2K3CTJ5"/>
<dbReference type="Gene3D" id="1.10.490.10">
    <property type="entry name" value="Globins"/>
    <property type="match status" value="2"/>
</dbReference>
<proteinExistence type="predicted"/>
<dbReference type="OrthoDB" id="10666950at2759"/>
<sequence>MGAGCSAVEVHNVAIGSPATLADVRSAVKSIESWHLAQESRKKFGDKTTTSHETLLAKLGGNDILKQVAERWYAKLKRDERLGTFLADQDTIHLRARLSAYLANLFGQKHDPMAALLRKQATSQALQHQRSSVLQHQPTSNGLALHSSQPSLVTSRAPSHAMSRLPPSYSLHHQATSSRVGAGRCHHLRRVHLRLIQQMGFSPADFDAGLGYFRESLQELGAPEWLVDEVMLKLVEVKDLVFDDPDAPTPAEEEAQGGAHAPEQPPPAAARVARRSSSSVGLLGITLTPVKA</sequence>
<dbReference type="Gramene" id="PNW71599">
    <property type="protein sequence ID" value="PNW71599"/>
    <property type="gene ID" value="CHLRE_16g661000v5"/>
</dbReference>
<dbReference type="InterPro" id="IPR012292">
    <property type="entry name" value="Globin/Proto"/>
</dbReference>
<dbReference type="InterPro" id="IPR009050">
    <property type="entry name" value="Globin-like_sf"/>
</dbReference>
<dbReference type="GO" id="GO:0020037">
    <property type="term" value="F:heme binding"/>
    <property type="evidence" value="ECO:0007669"/>
    <property type="project" value="InterPro"/>
</dbReference>
<dbReference type="InParanoid" id="A0A2K3CTJ5"/>
<organism evidence="2 3">
    <name type="scientific">Chlamydomonas reinhardtii</name>
    <name type="common">Chlamydomonas smithii</name>
    <dbReference type="NCBI Taxonomy" id="3055"/>
    <lineage>
        <taxon>Eukaryota</taxon>
        <taxon>Viridiplantae</taxon>
        <taxon>Chlorophyta</taxon>
        <taxon>core chlorophytes</taxon>
        <taxon>Chlorophyceae</taxon>
        <taxon>CS clade</taxon>
        <taxon>Chlamydomonadales</taxon>
        <taxon>Chlamydomonadaceae</taxon>
        <taxon>Chlamydomonas</taxon>
    </lineage>
</organism>